<comment type="caution">
    <text evidence="1">The sequence shown here is derived from an EMBL/GenBank/DDBJ whole genome shotgun (WGS) entry which is preliminary data.</text>
</comment>
<reference evidence="1" key="1">
    <citation type="submission" date="2013-07" db="EMBL/GenBank/DDBJ databases">
        <title>Sub-species coevolution in mutualistic symbiosis.</title>
        <authorList>
            <person name="Murfin K."/>
            <person name="Klassen J."/>
            <person name="Lee M."/>
            <person name="Forst S."/>
            <person name="Stock P."/>
            <person name="Goodrich-Blair H."/>
        </authorList>
    </citation>
    <scope>NUCLEOTIDE SEQUENCE [LARGE SCALE GENOMIC DNA]</scope>
    <source>
        <strain evidence="1">Puntauvense</strain>
    </source>
</reference>
<dbReference type="EMBL" id="CBSW010000203">
    <property type="protein sequence ID" value="CDG97761.1"/>
    <property type="molecule type" value="Genomic_DNA"/>
</dbReference>
<sequence>MVLKIHLSFLLSLKKKKTMTHKKFLDGWGIEILCELKALLSLAANADVVFHMSRASQPVSPHQRAM</sequence>
<protein>
    <submittedName>
        <fullName evidence="1">Uncharacterized protein</fullName>
    </submittedName>
</protein>
<organism evidence="1">
    <name type="scientific">Xenorhabdus bovienii str. puntauvense</name>
    <dbReference type="NCBI Taxonomy" id="1398201"/>
    <lineage>
        <taxon>Bacteria</taxon>
        <taxon>Pseudomonadati</taxon>
        <taxon>Pseudomonadota</taxon>
        <taxon>Gammaproteobacteria</taxon>
        <taxon>Enterobacterales</taxon>
        <taxon>Morganellaceae</taxon>
        <taxon>Xenorhabdus</taxon>
    </lineage>
</organism>
<gene>
    <name evidence="1" type="ORF">XBP1_2810031</name>
</gene>
<evidence type="ECO:0000313" key="1">
    <source>
        <dbReference type="EMBL" id="CDG97761.1"/>
    </source>
</evidence>
<dbReference type="Proteomes" id="UP000028511">
    <property type="component" value="Unassembled WGS sequence"/>
</dbReference>
<dbReference type="AlphaFoldDB" id="A0A077N698"/>
<accession>A0A077N698</accession>
<proteinExistence type="predicted"/>
<dbReference type="HOGENOM" id="CLU_2995668_0_0_6"/>
<name>A0A077N698_XENBV</name>